<reference evidence="2" key="2">
    <citation type="submission" date="2015-06" db="UniProtKB">
        <authorList>
            <consortium name="EnsemblMetazoa"/>
        </authorList>
    </citation>
    <scope>IDENTIFICATION</scope>
</reference>
<organism evidence="2 3">
    <name type="scientific">Tetranychus urticae</name>
    <name type="common">Two-spotted spider mite</name>
    <dbReference type="NCBI Taxonomy" id="32264"/>
    <lineage>
        <taxon>Eukaryota</taxon>
        <taxon>Metazoa</taxon>
        <taxon>Ecdysozoa</taxon>
        <taxon>Arthropoda</taxon>
        <taxon>Chelicerata</taxon>
        <taxon>Arachnida</taxon>
        <taxon>Acari</taxon>
        <taxon>Acariformes</taxon>
        <taxon>Trombidiformes</taxon>
        <taxon>Prostigmata</taxon>
        <taxon>Eleutherengona</taxon>
        <taxon>Raphignathae</taxon>
        <taxon>Tetranychoidea</taxon>
        <taxon>Tetranychidae</taxon>
        <taxon>Tetranychus</taxon>
    </lineage>
</organism>
<keyword evidence="3" id="KW-1185">Reference proteome</keyword>
<dbReference type="EMBL" id="CAEY01000792">
    <property type="status" value="NOT_ANNOTATED_CDS"/>
    <property type="molecule type" value="Genomic_DNA"/>
</dbReference>
<evidence type="ECO:0000256" key="1">
    <source>
        <dbReference type="SAM" id="MobiDB-lite"/>
    </source>
</evidence>
<sequence length="292" mass="32755">MASNGRSNNETTLDYQHQPNNSNQFIMESRERKRKERLALIKSQILSQLNRRVNNGNVDNQDCSLTTNERNILNEIFVIIKKTPEGTIDVDQFTTNPIIIDKLQGLRSNSWICVKNALSASAGRQLNPLNSTILSRSFLFPSINSSSTSTSSSTLSSNSSSSSIIGHHLFDQSGLSNKSLIDYQNDNATQQHILEQRQRRRQERLIYIQNQILSRLGLTQRANETVPPCKLTDEERALINQLFTKSTSSSITASNANQISNAVFTKIQGFYPSCKLDLTSMDPNRLNNSLSS</sequence>
<dbReference type="Proteomes" id="UP000015104">
    <property type="component" value="Unassembled WGS sequence"/>
</dbReference>
<reference evidence="3" key="1">
    <citation type="submission" date="2011-08" db="EMBL/GenBank/DDBJ databases">
        <authorList>
            <person name="Rombauts S."/>
        </authorList>
    </citation>
    <scope>NUCLEOTIDE SEQUENCE</scope>
    <source>
        <strain evidence="3">London</strain>
    </source>
</reference>
<evidence type="ECO:0000313" key="2">
    <source>
        <dbReference type="EnsemblMetazoa" id="tetur02g03980.1"/>
    </source>
</evidence>
<dbReference type="HOGENOM" id="CLU_954165_0_0_1"/>
<accession>T1JVB3</accession>
<name>T1JVB3_TETUR</name>
<dbReference type="EnsemblMetazoa" id="tetur02g03980.1">
    <property type="protein sequence ID" value="tetur02g03980.1"/>
    <property type="gene ID" value="tetur02g03980"/>
</dbReference>
<evidence type="ECO:0000313" key="3">
    <source>
        <dbReference type="Proteomes" id="UP000015104"/>
    </source>
</evidence>
<proteinExistence type="predicted"/>
<feature type="region of interest" description="Disordered" evidence="1">
    <location>
        <begin position="1"/>
        <end position="21"/>
    </location>
</feature>
<dbReference type="AlphaFoldDB" id="T1JVB3"/>
<protein>
    <submittedName>
        <fullName evidence="2">Uncharacterized protein</fullName>
    </submittedName>
</protein>